<dbReference type="EMBL" id="AFZZ01000055">
    <property type="protein sequence ID" value="EHJ41610.1"/>
    <property type="molecule type" value="Genomic_DNA"/>
</dbReference>
<dbReference type="Proteomes" id="UP000004407">
    <property type="component" value="Unassembled WGS sequence"/>
</dbReference>
<gene>
    <name evidence="2" type="ORF">HMPREF0673_00548</name>
</gene>
<sequence>MKKLMIMLLMVVATSTASFAKGSNDNVQTAAKKVVQTVKDAPSGTTYGVVEVTKSHIVVNTPSRPLQHQQE</sequence>
<dbReference type="PATRIC" id="fig|1002367.3.peg.436"/>
<dbReference type="HOGENOM" id="CLU_2736725_0_0_10"/>
<evidence type="ECO:0000313" key="2">
    <source>
        <dbReference type="EMBL" id="EHJ41610.1"/>
    </source>
</evidence>
<protein>
    <recommendedName>
        <fullName evidence="4">DUF1471 domain-containing protein</fullName>
    </recommendedName>
</protein>
<evidence type="ECO:0000313" key="3">
    <source>
        <dbReference type="Proteomes" id="UP000004407"/>
    </source>
</evidence>
<dbReference type="GeneID" id="78336389"/>
<comment type="caution">
    <text evidence="2">The sequence shown here is derived from an EMBL/GenBank/DDBJ whole genome shotgun (WGS) entry which is preliminary data.</text>
</comment>
<feature type="chain" id="PRO_5003485528" description="DUF1471 domain-containing protein" evidence="1">
    <location>
        <begin position="21"/>
        <end position="71"/>
    </location>
</feature>
<keyword evidence="1" id="KW-0732">Signal</keyword>
<proteinExistence type="predicted"/>
<dbReference type="RefSeq" id="WP_007897494.1">
    <property type="nucleotide sequence ID" value="NZ_JH379377.1"/>
</dbReference>
<dbReference type="AlphaFoldDB" id="G6AVB3"/>
<feature type="signal peptide" evidence="1">
    <location>
        <begin position="1"/>
        <end position="20"/>
    </location>
</feature>
<name>G6AVB3_9BACT</name>
<organism evidence="2 3">
    <name type="scientific">Leyella stercorea DSM 18206</name>
    <dbReference type="NCBI Taxonomy" id="1002367"/>
    <lineage>
        <taxon>Bacteria</taxon>
        <taxon>Pseudomonadati</taxon>
        <taxon>Bacteroidota</taxon>
        <taxon>Bacteroidia</taxon>
        <taxon>Bacteroidales</taxon>
        <taxon>Prevotellaceae</taxon>
        <taxon>Leyella</taxon>
    </lineage>
</organism>
<accession>G6AVB3</accession>
<reference evidence="2 3" key="1">
    <citation type="submission" date="2011-08" db="EMBL/GenBank/DDBJ databases">
        <authorList>
            <person name="Weinstock G."/>
            <person name="Sodergren E."/>
            <person name="Clifton S."/>
            <person name="Fulton L."/>
            <person name="Fulton B."/>
            <person name="Courtney L."/>
            <person name="Fronick C."/>
            <person name="Harrison M."/>
            <person name="Strong C."/>
            <person name="Farmer C."/>
            <person name="Delahaunty K."/>
            <person name="Markovic C."/>
            <person name="Hall O."/>
            <person name="Minx P."/>
            <person name="Tomlinson C."/>
            <person name="Mitreva M."/>
            <person name="Hou S."/>
            <person name="Chen J."/>
            <person name="Wollam A."/>
            <person name="Pepin K.H."/>
            <person name="Johnson M."/>
            <person name="Bhonagiri V."/>
            <person name="Zhang X."/>
            <person name="Suruliraj S."/>
            <person name="Warren W."/>
            <person name="Chinwalla A."/>
            <person name="Mardis E.R."/>
            <person name="Wilson R.K."/>
        </authorList>
    </citation>
    <scope>NUCLEOTIDE SEQUENCE [LARGE SCALE GENOMIC DNA]</scope>
    <source>
        <strain evidence="2 3">DSM 18206</strain>
    </source>
</reference>
<evidence type="ECO:0008006" key="4">
    <source>
        <dbReference type="Google" id="ProtNLM"/>
    </source>
</evidence>
<evidence type="ECO:0000256" key="1">
    <source>
        <dbReference type="SAM" id="SignalP"/>
    </source>
</evidence>